<accession>A0ABV7KVV1</accession>
<dbReference type="EMBL" id="JBHRTR010000013">
    <property type="protein sequence ID" value="MFC3226491.1"/>
    <property type="molecule type" value="Genomic_DNA"/>
</dbReference>
<proteinExistence type="predicted"/>
<organism evidence="3 4">
    <name type="scientific">Marinibaculum pumilum</name>
    <dbReference type="NCBI Taxonomy" id="1766165"/>
    <lineage>
        <taxon>Bacteria</taxon>
        <taxon>Pseudomonadati</taxon>
        <taxon>Pseudomonadota</taxon>
        <taxon>Alphaproteobacteria</taxon>
        <taxon>Rhodospirillales</taxon>
        <taxon>Rhodospirillaceae</taxon>
        <taxon>Marinibaculum</taxon>
    </lineage>
</organism>
<dbReference type="Proteomes" id="UP001595528">
    <property type="component" value="Unassembled WGS sequence"/>
</dbReference>
<evidence type="ECO:0000313" key="4">
    <source>
        <dbReference type="Proteomes" id="UP001595528"/>
    </source>
</evidence>
<keyword evidence="2" id="KW-0472">Membrane</keyword>
<reference evidence="4" key="1">
    <citation type="journal article" date="2019" name="Int. J. Syst. Evol. Microbiol.">
        <title>The Global Catalogue of Microorganisms (GCM) 10K type strain sequencing project: providing services to taxonomists for standard genome sequencing and annotation.</title>
        <authorList>
            <consortium name="The Broad Institute Genomics Platform"/>
            <consortium name="The Broad Institute Genome Sequencing Center for Infectious Disease"/>
            <person name="Wu L."/>
            <person name="Ma J."/>
        </authorList>
    </citation>
    <scope>NUCLEOTIDE SEQUENCE [LARGE SCALE GENOMIC DNA]</scope>
    <source>
        <strain evidence="4">KCTC 42964</strain>
    </source>
</reference>
<sequence length="87" mass="8702">MADQGPQRDDGKAGPDEGAESGSGISVQERAARLRGRNLLLGGALLLLVLLLYAVSFVKTPPGPGGPAEEQGAAAPAAQPLSGLRGN</sequence>
<evidence type="ECO:0000256" key="2">
    <source>
        <dbReference type="SAM" id="Phobius"/>
    </source>
</evidence>
<protein>
    <submittedName>
        <fullName evidence="3">Uncharacterized protein</fullName>
    </submittedName>
</protein>
<feature type="compositionally biased region" description="Basic and acidic residues" evidence="1">
    <location>
        <begin position="1"/>
        <end position="15"/>
    </location>
</feature>
<evidence type="ECO:0000313" key="3">
    <source>
        <dbReference type="EMBL" id="MFC3226491.1"/>
    </source>
</evidence>
<keyword evidence="4" id="KW-1185">Reference proteome</keyword>
<gene>
    <name evidence="3" type="ORF">ACFOGJ_04575</name>
</gene>
<feature type="transmembrane region" description="Helical" evidence="2">
    <location>
        <begin position="39"/>
        <end position="58"/>
    </location>
</feature>
<evidence type="ECO:0000256" key="1">
    <source>
        <dbReference type="SAM" id="MobiDB-lite"/>
    </source>
</evidence>
<name>A0ABV7KVV1_9PROT</name>
<keyword evidence="2" id="KW-0812">Transmembrane</keyword>
<keyword evidence="2" id="KW-1133">Transmembrane helix</keyword>
<feature type="compositionally biased region" description="Low complexity" evidence="1">
    <location>
        <begin position="67"/>
        <end position="80"/>
    </location>
</feature>
<feature type="region of interest" description="Disordered" evidence="1">
    <location>
        <begin position="60"/>
        <end position="87"/>
    </location>
</feature>
<dbReference type="RefSeq" id="WP_379898502.1">
    <property type="nucleotide sequence ID" value="NZ_JBHRTR010000013.1"/>
</dbReference>
<comment type="caution">
    <text evidence="3">The sequence shown here is derived from an EMBL/GenBank/DDBJ whole genome shotgun (WGS) entry which is preliminary data.</text>
</comment>
<feature type="region of interest" description="Disordered" evidence="1">
    <location>
        <begin position="1"/>
        <end position="27"/>
    </location>
</feature>